<accession>A0AAE0NTP4</accession>
<reference evidence="2" key="2">
    <citation type="submission" date="2023-06" db="EMBL/GenBank/DDBJ databases">
        <authorList>
            <consortium name="Lawrence Berkeley National Laboratory"/>
            <person name="Haridas S."/>
            <person name="Hensen N."/>
            <person name="Bonometti L."/>
            <person name="Westerberg I."/>
            <person name="Brannstrom I.O."/>
            <person name="Guillou S."/>
            <person name="Cros-Aarteil S."/>
            <person name="Calhoun S."/>
            <person name="Kuo A."/>
            <person name="Mondo S."/>
            <person name="Pangilinan J."/>
            <person name="Riley R."/>
            <person name="LaButti K."/>
            <person name="Andreopoulos B."/>
            <person name="Lipzen A."/>
            <person name="Chen C."/>
            <person name="Yanf M."/>
            <person name="Daum C."/>
            <person name="Ng V."/>
            <person name="Clum A."/>
            <person name="Steindorff A."/>
            <person name="Ohm R."/>
            <person name="Martin F."/>
            <person name="Silar P."/>
            <person name="Natvig D."/>
            <person name="Lalanne C."/>
            <person name="Gautier V."/>
            <person name="Ament-velasquez S.L."/>
            <person name="Kruys A."/>
            <person name="Hutchinson M.I."/>
            <person name="Powell A.J."/>
            <person name="Barry K."/>
            <person name="Miller A.N."/>
            <person name="Grigoriev I.V."/>
            <person name="Debuchy R."/>
            <person name="Gladieux P."/>
            <person name="Thoren M.H."/>
            <person name="Johannesson H."/>
        </authorList>
    </citation>
    <scope>NUCLEOTIDE SEQUENCE</scope>
    <source>
        <strain evidence="2">CBS 232.78</strain>
    </source>
</reference>
<reference evidence="2" key="1">
    <citation type="journal article" date="2023" name="Mol. Phylogenet. Evol.">
        <title>Genome-scale phylogeny and comparative genomics of the fungal order Sordariales.</title>
        <authorList>
            <person name="Hensen N."/>
            <person name="Bonometti L."/>
            <person name="Westerberg I."/>
            <person name="Brannstrom I.O."/>
            <person name="Guillou S."/>
            <person name="Cros-Aarteil S."/>
            <person name="Calhoun S."/>
            <person name="Haridas S."/>
            <person name="Kuo A."/>
            <person name="Mondo S."/>
            <person name="Pangilinan J."/>
            <person name="Riley R."/>
            <person name="LaButti K."/>
            <person name="Andreopoulos B."/>
            <person name="Lipzen A."/>
            <person name="Chen C."/>
            <person name="Yan M."/>
            <person name="Daum C."/>
            <person name="Ng V."/>
            <person name="Clum A."/>
            <person name="Steindorff A."/>
            <person name="Ohm R.A."/>
            <person name="Martin F."/>
            <person name="Silar P."/>
            <person name="Natvig D.O."/>
            <person name="Lalanne C."/>
            <person name="Gautier V."/>
            <person name="Ament-Velasquez S.L."/>
            <person name="Kruys A."/>
            <person name="Hutchinson M.I."/>
            <person name="Powell A.J."/>
            <person name="Barry K."/>
            <person name="Miller A.N."/>
            <person name="Grigoriev I.V."/>
            <person name="Debuchy R."/>
            <person name="Gladieux P."/>
            <person name="Hiltunen Thoren M."/>
            <person name="Johannesson H."/>
        </authorList>
    </citation>
    <scope>NUCLEOTIDE SEQUENCE</scope>
    <source>
        <strain evidence="2">CBS 232.78</strain>
    </source>
</reference>
<keyword evidence="3" id="KW-1185">Reference proteome</keyword>
<dbReference type="InterPro" id="IPR021109">
    <property type="entry name" value="Peptidase_aspartic_dom_sf"/>
</dbReference>
<sequence length="571" mass="63133">MDIDFDNKWALSLVIDELDSPGTSRLRREPTLFIGRNGDYQIEYPSPSVHLDSGDFDASDSTDNRDSADNTDNIDSANNKDSTDNRDPSDSKDSTDNRDSTELSFRHLYTPRSPNRSLRKSKRLVVPIVIEGSSGCIKVTACPDTGSDKNIISQTLALDMGLVVNPSQGEEKFEMANGRIVEAIGEVTARCSFEAGGGKGNSTALECLFYVFRTLAVPAILGLEFLAETETHTKYRDRMVEELIPPGQVLRVNLINKPKRHVVCQLDTFIGCASTDTGSDLDLVSPRFVASRDLHIEPVIHQIQFADGSYGLTEGRVSGSFSVGHYDEVSGFTSRGEPTEIVFYLLDNLTSDILLGEDTVVDLDIFNRHSDSFLPSLPEVGMSELNIIRYIGKIEGVVSGVLQSTTDFLKRKGSKYPELFPSADTSALREPLGLKQQRENARREEQECNGTISSPTIVEQYLLEHVLGDRGLHLHTQPSVICYSNGTAKLSSSSQGLEITIDPSHVRSAERYISDDGSYKAVLRFVNGQCLVFCFLIADLGDPSWTRVPSNAFCQWVRRINPAAIYDENKY</sequence>
<name>A0AAE0NTP4_9PEZI</name>
<dbReference type="AlphaFoldDB" id="A0AAE0NTP4"/>
<proteinExistence type="predicted"/>
<evidence type="ECO:0000256" key="1">
    <source>
        <dbReference type="SAM" id="MobiDB-lite"/>
    </source>
</evidence>
<organism evidence="2 3">
    <name type="scientific">Podospora didyma</name>
    <dbReference type="NCBI Taxonomy" id="330526"/>
    <lineage>
        <taxon>Eukaryota</taxon>
        <taxon>Fungi</taxon>
        <taxon>Dikarya</taxon>
        <taxon>Ascomycota</taxon>
        <taxon>Pezizomycotina</taxon>
        <taxon>Sordariomycetes</taxon>
        <taxon>Sordariomycetidae</taxon>
        <taxon>Sordariales</taxon>
        <taxon>Podosporaceae</taxon>
        <taxon>Podospora</taxon>
    </lineage>
</organism>
<feature type="compositionally biased region" description="Basic and acidic residues" evidence="1">
    <location>
        <begin position="81"/>
        <end position="105"/>
    </location>
</feature>
<dbReference type="EMBL" id="JAULSW010000003">
    <property type="protein sequence ID" value="KAK3387543.1"/>
    <property type="molecule type" value="Genomic_DNA"/>
</dbReference>
<feature type="compositionally biased region" description="Polar residues" evidence="1">
    <location>
        <begin position="70"/>
        <end position="80"/>
    </location>
</feature>
<evidence type="ECO:0000313" key="2">
    <source>
        <dbReference type="EMBL" id="KAK3387543.1"/>
    </source>
</evidence>
<evidence type="ECO:0000313" key="3">
    <source>
        <dbReference type="Proteomes" id="UP001285441"/>
    </source>
</evidence>
<comment type="caution">
    <text evidence="2">The sequence shown here is derived from an EMBL/GenBank/DDBJ whole genome shotgun (WGS) entry which is preliminary data.</text>
</comment>
<dbReference type="Proteomes" id="UP001285441">
    <property type="component" value="Unassembled WGS sequence"/>
</dbReference>
<feature type="region of interest" description="Disordered" evidence="1">
    <location>
        <begin position="44"/>
        <end position="116"/>
    </location>
</feature>
<dbReference type="Gene3D" id="2.40.70.10">
    <property type="entry name" value="Acid Proteases"/>
    <property type="match status" value="1"/>
</dbReference>
<gene>
    <name evidence="2" type="ORF">B0H63DRAFT_159574</name>
</gene>
<dbReference type="CDD" id="cd00303">
    <property type="entry name" value="retropepsin_like"/>
    <property type="match status" value="2"/>
</dbReference>
<protein>
    <submittedName>
        <fullName evidence="2">Uncharacterized protein</fullName>
    </submittedName>
</protein>